<dbReference type="EnsemblMetazoa" id="XM_038013543.1">
    <property type="protein sequence ID" value="XP_037869471.1"/>
    <property type="gene ID" value="LOC119629044"/>
</dbReference>
<keyword evidence="3" id="KW-1185">Reference proteome</keyword>
<name>A0A8R2QUN2_BOMMO</name>
<dbReference type="GO" id="GO:0003676">
    <property type="term" value="F:nucleic acid binding"/>
    <property type="evidence" value="ECO:0007669"/>
    <property type="project" value="InterPro"/>
</dbReference>
<dbReference type="RefSeq" id="XP_062529996.1">
    <property type="nucleotide sequence ID" value="XM_062674012.1"/>
</dbReference>
<dbReference type="EnsemblMetazoa" id="XM_038019193.1">
    <property type="protein sequence ID" value="XP_037875121.1"/>
    <property type="gene ID" value="LOC119630304"/>
</dbReference>
<dbReference type="Pfam" id="PF00075">
    <property type="entry name" value="RNase_H"/>
    <property type="match status" value="1"/>
</dbReference>
<dbReference type="PROSITE" id="PS50879">
    <property type="entry name" value="RNASE_H_1"/>
    <property type="match status" value="1"/>
</dbReference>
<accession>A0A8R2QUN2</accession>
<dbReference type="GeneID" id="134200677"/>
<dbReference type="GeneID" id="134198840"/>
<dbReference type="CDD" id="cd09276">
    <property type="entry name" value="Rnase_HI_RT_non_LTR"/>
    <property type="match status" value="1"/>
</dbReference>
<reference evidence="3" key="1">
    <citation type="journal article" date="2008" name="Insect Biochem. Mol. Biol.">
        <title>The genome of a lepidopteran model insect, the silkworm Bombyx mori.</title>
        <authorList>
            <consortium name="International Silkworm Genome Consortium"/>
        </authorList>
    </citation>
    <scope>NUCLEOTIDE SEQUENCE [LARGE SCALE GENOMIC DNA]</scope>
    <source>
        <strain evidence="3">p50T</strain>
    </source>
</reference>
<organism evidence="2 3">
    <name type="scientific">Bombyx mori</name>
    <name type="common">Silk moth</name>
    <dbReference type="NCBI Taxonomy" id="7091"/>
    <lineage>
        <taxon>Eukaryota</taxon>
        <taxon>Metazoa</taxon>
        <taxon>Ecdysozoa</taxon>
        <taxon>Arthropoda</taxon>
        <taxon>Hexapoda</taxon>
        <taxon>Insecta</taxon>
        <taxon>Pterygota</taxon>
        <taxon>Neoptera</taxon>
        <taxon>Endopterygota</taxon>
        <taxon>Lepidoptera</taxon>
        <taxon>Glossata</taxon>
        <taxon>Ditrysia</taxon>
        <taxon>Bombycoidea</taxon>
        <taxon>Bombycidae</taxon>
        <taxon>Bombycinae</taxon>
        <taxon>Bombyx</taxon>
    </lineage>
</organism>
<dbReference type="GO" id="GO:0004523">
    <property type="term" value="F:RNA-DNA hybrid ribonuclease activity"/>
    <property type="evidence" value="ECO:0007669"/>
    <property type="project" value="InterPro"/>
</dbReference>
<dbReference type="RefSeq" id="XP_062524452.1">
    <property type="nucleotide sequence ID" value="XM_062668468.1"/>
</dbReference>
<dbReference type="InterPro" id="IPR002156">
    <property type="entry name" value="RNaseH_domain"/>
</dbReference>
<dbReference type="Proteomes" id="UP000005204">
    <property type="component" value="Unassembled WGS sequence"/>
</dbReference>
<dbReference type="RefSeq" id="XP_037869757.1">
    <property type="nucleotide sequence ID" value="XM_038013829.2"/>
</dbReference>
<dbReference type="KEGG" id="bmor:119629044"/>
<dbReference type="GeneID" id="119629103"/>
<sequence>MSSVEEQNWSGWDYIFTDASKISIDDCVGVGLVHWQHKIIQKIKLPPESSVFTGECFALLKAVELVILLKSKRTIIFSDSKSALRTIEKFPFQMKPCYPIICEIRDKLLICSQRNHTIIFAWIPSHCGIKGNEKADQLAKEAIKDGDLVPYINYCHDLTALPKTYLWESWNDVWLRSSKFKGKLYAEIQPSISSKPWFFKAKSSKIVTSIISRMRLGHVCTPHHLARLRIVDSNICECGEDIGDLDHIFFSCSQYDRTSFMNSLQLLQVPFPTKISCLLLYPLLYYNVLSSFIINNNIKI</sequence>
<dbReference type="EnsemblMetazoa" id="XM_038013542.1">
    <property type="protein sequence ID" value="XP_037869470.1"/>
    <property type="gene ID" value="LOC119629044"/>
</dbReference>
<dbReference type="InterPro" id="IPR036397">
    <property type="entry name" value="RNaseH_sf"/>
</dbReference>
<dbReference type="SUPFAM" id="SSF53098">
    <property type="entry name" value="Ribonuclease H-like"/>
    <property type="match status" value="1"/>
</dbReference>
<dbReference type="EnsemblMetazoa" id="XM_038013828.1">
    <property type="protein sequence ID" value="XP_037869756.1"/>
    <property type="gene ID" value="LOC119629103"/>
</dbReference>
<feature type="domain" description="RNase H type-1" evidence="1">
    <location>
        <begin position="9"/>
        <end position="144"/>
    </location>
</feature>
<dbReference type="GeneID" id="119630304"/>
<dbReference type="AlphaFoldDB" id="A0A8R2QUN2"/>
<dbReference type="RefSeq" id="XP_062524451.1">
    <property type="nucleotide sequence ID" value="XM_062668467.1"/>
</dbReference>
<evidence type="ECO:0000313" key="3">
    <source>
        <dbReference type="Proteomes" id="UP000005204"/>
    </source>
</evidence>
<dbReference type="EnsemblMetazoa" id="XM_038019192.1">
    <property type="protein sequence ID" value="XP_037875120.1"/>
    <property type="gene ID" value="LOC119630304"/>
</dbReference>
<evidence type="ECO:0000259" key="1">
    <source>
        <dbReference type="PROSITE" id="PS50879"/>
    </source>
</evidence>
<dbReference type="InterPro" id="IPR012337">
    <property type="entry name" value="RNaseH-like_sf"/>
</dbReference>
<dbReference type="RefSeq" id="XP_037869471.1">
    <property type="nucleotide sequence ID" value="XM_038013543.2"/>
</dbReference>
<dbReference type="KEGG" id="bmor:134198840"/>
<dbReference type="RefSeq" id="XP_037875121.1">
    <property type="nucleotide sequence ID" value="XM_038019193.2"/>
</dbReference>
<dbReference type="GeneID" id="119629044"/>
<evidence type="ECO:0000313" key="2">
    <source>
        <dbReference type="EnsemblMetazoa" id="XP_037869471.1"/>
    </source>
</evidence>
<dbReference type="EnsemblMetazoa" id="XM_038013829.1">
    <property type="protein sequence ID" value="XP_037869757.1"/>
    <property type="gene ID" value="LOC119629103"/>
</dbReference>
<dbReference type="Gene3D" id="3.30.420.10">
    <property type="entry name" value="Ribonuclease H-like superfamily/Ribonuclease H"/>
    <property type="match status" value="1"/>
</dbReference>
<dbReference type="RefSeq" id="XP_037869470.1">
    <property type="nucleotide sequence ID" value="XM_038013542.2"/>
</dbReference>
<protein>
    <recommendedName>
        <fullName evidence="1">RNase H type-1 domain-containing protein</fullName>
    </recommendedName>
</protein>
<reference evidence="2" key="2">
    <citation type="submission" date="2022-06" db="UniProtKB">
        <authorList>
            <consortium name="EnsemblMetazoa"/>
        </authorList>
    </citation>
    <scope>IDENTIFICATION</scope>
    <source>
        <strain evidence="2">p50T (Dazao)</strain>
    </source>
</reference>
<dbReference type="RefSeq" id="XP_037875120.1">
    <property type="nucleotide sequence ID" value="XM_038019192.2"/>
</dbReference>
<dbReference type="KEGG" id="bmor:134200677"/>
<dbReference type="KEGG" id="bmor:119630304"/>
<proteinExistence type="predicted"/>